<dbReference type="Gramene" id="PGSC0003DMT400090841">
    <property type="protein sequence ID" value="PGSC0003DMT400090841"/>
    <property type="gene ID" value="PGSC0003DMG400040412"/>
</dbReference>
<accession>M1DLB0</accession>
<name>M1DLB0_SOLTU</name>
<dbReference type="EnsemblPlants" id="PGSC0003DMT400090841">
    <property type="protein sequence ID" value="PGSC0003DMT400090841"/>
    <property type="gene ID" value="PGSC0003DMG400040412"/>
</dbReference>
<dbReference type="AlphaFoldDB" id="M1DLB0"/>
<reference evidence="2" key="1">
    <citation type="journal article" date="2011" name="Nature">
        <title>Genome sequence and analysis of the tuber crop potato.</title>
        <authorList>
            <consortium name="The Potato Genome Sequencing Consortium"/>
        </authorList>
    </citation>
    <scope>NUCLEOTIDE SEQUENCE [LARGE SCALE GENOMIC DNA]</scope>
    <source>
        <strain evidence="2">cv. DM1-3 516 R44</strain>
    </source>
</reference>
<dbReference type="Proteomes" id="UP000011115">
    <property type="component" value="Unassembled WGS sequence"/>
</dbReference>
<organism evidence="1 2">
    <name type="scientific">Solanum tuberosum</name>
    <name type="common">Potato</name>
    <dbReference type="NCBI Taxonomy" id="4113"/>
    <lineage>
        <taxon>Eukaryota</taxon>
        <taxon>Viridiplantae</taxon>
        <taxon>Streptophyta</taxon>
        <taxon>Embryophyta</taxon>
        <taxon>Tracheophyta</taxon>
        <taxon>Spermatophyta</taxon>
        <taxon>Magnoliopsida</taxon>
        <taxon>eudicotyledons</taxon>
        <taxon>Gunneridae</taxon>
        <taxon>Pentapetalae</taxon>
        <taxon>asterids</taxon>
        <taxon>lamiids</taxon>
        <taxon>Solanales</taxon>
        <taxon>Solanaceae</taxon>
        <taxon>Solanoideae</taxon>
        <taxon>Solaneae</taxon>
        <taxon>Solanum</taxon>
    </lineage>
</organism>
<keyword evidence="2" id="KW-1185">Reference proteome</keyword>
<dbReference type="HOGENOM" id="CLU_1032114_0_0_1"/>
<evidence type="ECO:0000313" key="1">
    <source>
        <dbReference type="EnsemblPlants" id="PGSC0003DMT400090841"/>
    </source>
</evidence>
<protein>
    <submittedName>
        <fullName evidence="1">Uncharacterized protein</fullName>
    </submittedName>
</protein>
<dbReference type="InParanoid" id="M1DLB0"/>
<evidence type="ECO:0000313" key="2">
    <source>
        <dbReference type="Proteomes" id="UP000011115"/>
    </source>
</evidence>
<sequence length="270" mass="31022">MPNYGRERLNARFSITIDRTQYLELKDFNNTTHFKNAQLRGFMRNCEHELLNSRTQRYFTSQDCLTYRIMQNYGHEQLNSRTAWCFEDPHKYRDPVPGRVLQSRFKVVHNCKAIFIAVLSDWLGLELKNEGGISSKNWVKRLGSRSSQRTPNQSLENDLWGTAPTRAPQVIVLSFKAGAPRLSERQGRQFFPLFLLIRTSSLATYLCFLVDSNTTQVTRINIQRLVDPVEHSKPVVSKPGQGFVWGEHWFLSASLAQGVGSGRENLGIRA</sequence>
<proteinExistence type="predicted"/>
<reference evidence="1" key="2">
    <citation type="submission" date="2015-06" db="UniProtKB">
        <authorList>
            <consortium name="EnsemblPlants"/>
        </authorList>
    </citation>
    <scope>IDENTIFICATION</scope>
    <source>
        <strain evidence="1">DM1-3 516 R44</strain>
    </source>
</reference>
<dbReference type="PaxDb" id="4113-PGSC0003DMT400090841"/>